<gene>
    <name evidence="2" type="ORF">PCOR1329_LOCUS10442</name>
</gene>
<name>A0ABN9QEL5_9DINO</name>
<proteinExistence type="predicted"/>
<feature type="non-terminal residue" evidence="2">
    <location>
        <position position="1"/>
    </location>
</feature>
<feature type="region of interest" description="Disordered" evidence="1">
    <location>
        <begin position="1"/>
        <end position="49"/>
    </location>
</feature>
<protein>
    <submittedName>
        <fullName evidence="2">Uncharacterized protein</fullName>
    </submittedName>
</protein>
<organism evidence="2 3">
    <name type="scientific">Prorocentrum cordatum</name>
    <dbReference type="NCBI Taxonomy" id="2364126"/>
    <lineage>
        <taxon>Eukaryota</taxon>
        <taxon>Sar</taxon>
        <taxon>Alveolata</taxon>
        <taxon>Dinophyceae</taxon>
        <taxon>Prorocentrales</taxon>
        <taxon>Prorocentraceae</taxon>
        <taxon>Prorocentrum</taxon>
    </lineage>
</organism>
<dbReference type="Proteomes" id="UP001189429">
    <property type="component" value="Unassembled WGS sequence"/>
</dbReference>
<feature type="region of interest" description="Disordered" evidence="1">
    <location>
        <begin position="529"/>
        <end position="549"/>
    </location>
</feature>
<comment type="caution">
    <text evidence="2">The sequence shown here is derived from an EMBL/GenBank/DDBJ whole genome shotgun (WGS) entry which is preliminary data.</text>
</comment>
<evidence type="ECO:0000313" key="3">
    <source>
        <dbReference type="Proteomes" id="UP001189429"/>
    </source>
</evidence>
<evidence type="ECO:0000313" key="2">
    <source>
        <dbReference type="EMBL" id="CAK0803157.1"/>
    </source>
</evidence>
<feature type="compositionally biased region" description="Basic and acidic residues" evidence="1">
    <location>
        <begin position="260"/>
        <end position="269"/>
    </location>
</feature>
<dbReference type="EMBL" id="CAUYUJ010002959">
    <property type="protein sequence ID" value="CAK0803157.1"/>
    <property type="molecule type" value="Genomic_DNA"/>
</dbReference>
<accession>A0ABN9QEL5</accession>
<feature type="region of interest" description="Disordered" evidence="1">
    <location>
        <begin position="205"/>
        <end position="375"/>
    </location>
</feature>
<reference evidence="2" key="1">
    <citation type="submission" date="2023-10" db="EMBL/GenBank/DDBJ databases">
        <authorList>
            <person name="Chen Y."/>
            <person name="Shah S."/>
            <person name="Dougan E. K."/>
            <person name="Thang M."/>
            <person name="Chan C."/>
        </authorList>
    </citation>
    <scope>NUCLEOTIDE SEQUENCE [LARGE SCALE GENOMIC DNA]</scope>
</reference>
<feature type="compositionally biased region" description="Low complexity" evidence="1">
    <location>
        <begin position="28"/>
        <end position="48"/>
    </location>
</feature>
<evidence type="ECO:0000256" key="1">
    <source>
        <dbReference type="SAM" id="MobiDB-lite"/>
    </source>
</evidence>
<feature type="compositionally biased region" description="Low complexity" evidence="1">
    <location>
        <begin position="236"/>
        <end position="253"/>
    </location>
</feature>
<feature type="compositionally biased region" description="Low complexity" evidence="1">
    <location>
        <begin position="292"/>
        <end position="301"/>
    </location>
</feature>
<keyword evidence="3" id="KW-1185">Reference proteome</keyword>
<sequence length="635" mass="65934">RKPSPSLRPAGRAVAPLSRLRSGSGTGAAPAPRHTAAAPSCRRPAAARRWTEERMPLLAAEREADDEGLLQTGVPEPRWQQAAPQPRRWPRLSCAALWGAAVLLAAGCASAGALRRGRPPRTQALDPLRLEEGGDDAVQLRSANGSAVATHGGAAGLQRTPEERLDAMRLARKELVQAGVPQSVVIAPLDESIAQLRASIEELQGAAPLPSPGGGRASAAAKPQGQRSGDSRGASAPLRPGAGQPAGQARPGNRSGGGRSEPRREEDARSSAAGIWDAAVLRNSSDGGRPHGSSGAPAGKEAPGGGGSDKAEGHAPDNSSVAKARGSGPPAGKEAPDGSGTHQVGAAVLGNSSRGGRDAHTPVGHEAAGGNGTDQVDCSSCGWYRVLTDTVAREGRSLQSPLVEVIAAHTLIRVTRREGRRVQIDVPIMAWMSLRTEEGLQILRREDSASDAEKQAARPVRLPNGTIDLGNITKSLERLRREGMKEVGQKLTDKGLQGAAVGEKKLVHAVYGIDEGRLARAGERFQSAERSAESSLKDAASTAEQALSTPDPLKLVRSTELALAVAARKEAEKALHIPEAELPGNLTARLPGNLTSADAEAQLPKGLKVPTAAQVHEALGTGGDSLRDEVKKLFR</sequence>